<feature type="domain" description="Major facilitator superfamily (MFS) profile" evidence="5">
    <location>
        <begin position="1"/>
        <end position="111"/>
    </location>
</feature>
<dbReference type="AlphaFoldDB" id="A0A556RVH3"/>
<keyword evidence="3 4" id="KW-0472">Membrane</keyword>
<dbReference type="Gene3D" id="1.20.1250.20">
    <property type="entry name" value="MFS general substrate transporter like domains"/>
    <property type="match status" value="1"/>
</dbReference>
<dbReference type="RefSeq" id="WP_144093228.1">
    <property type="nucleotide sequence ID" value="NZ_VMHM01000020.1"/>
</dbReference>
<keyword evidence="2 4" id="KW-1133">Transmembrane helix</keyword>
<feature type="transmembrane region" description="Helical" evidence="4">
    <location>
        <begin position="37"/>
        <end position="59"/>
    </location>
</feature>
<proteinExistence type="predicted"/>
<dbReference type="InterPro" id="IPR020846">
    <property type="entry name" value="MFS_dom"/>
</dbReference>
<reference evidence="6 7" key="1">
    <citation type="submission" date="2019-07" db="EMBL/GenBank/DDBJ databases">
        <title>Gilliamella genomes.</title>
        <authorList>
            <person name="Zheng H."/>
        </authorList>
    </citation>
    <scope>NUCLEOTIDE SEQUENCE [LARGE SCALE GENOMIC DNA]</scope>
    <source>
        <strain evidence="6 7">W8127</strain>
    </source>
</reference>
<accession>A0A556RVH3</accession>
<gene>
    <name evidence="6" type="ORF">FPQ15_12965</name>
</gene>
<evidence type="ECO:0000256" key="2">
    <source>
        <dbReference type="ARBA" id="ARBA00022989"/>
    </source>
</evidence>
<dbReference type="InterPro" id="IPR036259">
    <property type="entry name" value="MFS_trans_sf"/>
</dbReference>
<organism evidence="6 7">
    <name type="scientific">Gilliamella apicola</name>
    <dbReference type="NCBI Taxonomy" id="1196095"/>
    <lineage>
        <taxon>Bacteria</taxon>
        <taxon>Pseudomonadati</taxon>
        <taxon>Pseudomonadota</taxon>
        <taxon>Gammaproteobacteria</taxon>
        <taxon>Orbales</taxon>
        <taxon>Orbaceae</taxon>
        <taxon>Gilliamella</taxon>
    </lineage>
</organism>
<evidence type="ECO:0000259" key="5">
    <source>
        <dbReference type="PROSITE" id="PS50850"/>
    </source>
</evidence>
<feature type="transmembrane region" description="Helical" evidence="4">
    <location>
        <begin position="6"/>
        <end position="25"/>
    </location>
</feature>
<evidence type="ECO:0000256" key="4">
    <source>
        <dbReference type="SAM" id="Phobius"/>
    </source>
</evidence>
<dbReference type="GO" id="GO:0022857">
    <property type="term" value="F:transmembrane transporter activity"/>
    <property type="evidence" value="ECO:0007669"/>
    <property type="project" value="InterPro"/>
</dbReference>
<evidence type="ECO:0000313" key="6">
    <source>
        <dbReference type="EMBL" id="TSJ92875.1"/>
    </source>
</evidence>
<evidence type="ECO:0000256" key="3">
    <source>
        <dbReference type="ARBA" id="ARBA00023136"/>
    </source>
</evidence>
<feature type="transmembrane region" description="Helical" evidence="4">
    <location>
        <begin position="65"/>
        <end position="88"/>
    </location>
</feature>
<dbReference type="Pfam" id="PF07690">
    <property type="entry name" value="MFS_1"/>
    <property type="match status" value="1"/>
</dbReference>
<protein>
    <submittedName>
        <fullName evidence="6">MFS transporter</fullName>
    </submittedName>
</protein>
<name>A0A556RVH3_9GAMM</name>
<comment type="caution">
    <text evidence="6">The sequence shown here is derived from an EMBL/GenBank/DDBJ whole genome shotgun (WGS) entry which is preliminary data.</text>
</comment>
<sequence>MMCIIAGFVLGFTAAGGVLQLALTTMAEFFPSGKGKVLGIFFTSLSVATAVIPFFIGWISTNLGLYHVMLSDAIIAGLGTLLAVVVLIRYRKIFNIPKRADKDNYSFNKIL</sequence>
<dbReference type="InterPro" id="IPR011701">
    <property type="entry name" value="MFS"/>
</dbReference>
<evidence type="ECO:0000313" key="7">
    <source>
        <dbReference type="Proteomes" id="UP000319483"/>
    </source>
</evidence>
<dbReference type="PROSITE" id="PS50850">
    <property type="entry name" value="MFS"/>
    <property type="match status" value="1"/>
</dbReference>
<keyword evidence="1 4" id="KW-0812">Transmembrane</keyword>
<evidence type="ECO:0000256" key="1">
    <source>
        <dbReference type="ARBA" id="ARBA00022692"/>
    </source>
</evidence>
<dbReference type="EMBL" id="VMHM01000020">
    <property type="protein sequence ID" value="TSJ92875.1"/>
    <property type="molecule type" value="Genomic_DNA"/>
</dbReference>
<dbReference type="Proteomes" id="UP000319483">
    <property type="component" value="Unassembled WGS sequence"/>
</dbReference>
<dbReference type="SUPFAM" id="SSF103473">
    <property type="entry name" value="MFS general substrate transporter"/>
    <property type="match status" value="1"/>
</dbReference>